<accession>A0ACB8FHA3</accession>
<organism evidence="1 2">
    <name type="scientific">Sphaerodactylus townsendi</name>
    <dbReference type="NCBI Taxonomy" id="933632"/>
    <lineage>
        <taxon>Eukaryota</taxon>
        <taxon>Metazoa</taxon>
        <taxon>Chordata</taxon>
        <taxon>Craniata</taxon>
        <taxon>Vertebrata</taxon>
        <taxon>Euteleostomi</taxon>
        <taxon>Lepidosauria</taxon>
        <taxon>Squamata</taxon>
        <taxon>Bifurcata</taxon>
        <taxon>Gekkota</taxon>
        <taxon>Sphaerodactylidae</taxon>
        <taxon>Sphaerodactylus</taxon>
    </lineage>
</organism>
<name>A0ACB8FHA3_9SAUR</name>
<gene>
    <name evidence="1" type="ORF">K3G42_016774</name>
</gene>
<dbReference type="Proteomes" id="UP000827872">
    <property type="component" value="Linkage Group LG04"/>
</dbReference>
<dbReference type="EMBL" id="CM037617">
    <property type="protein sequence ID" value="KAH8004669.1"/>
    <property type="molecule type" value="Genomic_DNA"/>
</dbReference>
<reference evidence="1" key="1">
    <citation type="submission" date="2021-08" db="EMBL/GenBank/DDBJ databases">
        <title>The first chromosome-level gecko genome reveals the dynamic sex chromosomes of Neotropical dwarf geckos (Sphaerodactylidae: Sphaerodactylus).</title>
        <authorList>
            <person name="Pinto B.J."/>
            <person name="Keating S.E."/>
            <person name="Gamble T."/>
        </authorList>
    </citation>
    <scope>NUCLEOTIDE SEQUENCE</scope>
    <source>
        <strain evidence="1">TG3544</strain>
    </source>
</reference>
<protein>
    <submittedName>
        <fullName evidence="1">Uncharacterized protein</fullName>
    </submittedName>
</protein>
<keyword evidence="2" id="KW-1185">Reference proteome</keyword>
<sequence length="292" mass="33297">MNGYFPEQDVHDLLELHDLGENTEEESRSPAIEEPLNAGIPRTSEFQLVHQLRSFLKQSFSTMPKFQLVQNEAVKITIWHNALPKHLSNSPDICQSSPDIRPATLCSCSEIVFWKCKLWMVIASVFLCLILVIIISLTFYSVIYTDEDEYWDLNSIVNGNHHNFSGILKIHCTNPDWLLSETVYQLLSENLSKRLTDLYSNSPALGRYFIYAEVISFSDENKTASFELGFSVPAESEGFMKSRMSETFVKNVLRQNIYDQEKIYDIDITDCTDLTLDPTSLSVSLHASSADE</sequence>
<comment type="caution">
    <text evidence="1">The sequence shown here is derived from an EMBL/GenBank/DDBJ whole genome shotgun (WGS) entry which is preliminary data.</text>
</comment>
<evidence type="ECO:0000313" key="2">
    <source>
        <dbReference type="Proteomes" id="UP000827872"/>
    </source>
</evidence>
<evidence type="ECO:0000313" key="1">
    <source>
        <dbReference type="EMBL" id="KAH8004669.1"/>
    </source>
</evidence>
<proteinExistence type="predicted"/>